<dbReference type="EMBL" id="PUHW01000125">
    <property type="protein sequence ID" value="KAG0688757.1"/>
    <property type="molecule type" value="Genomic_DNA"/>
</dbReference>
<feature type="compositionally biased region" description="Low complexity" evidence="11">
    <location>
        <begin position="235"/>
        <end position="247"/>
    </location>
</feature>
<feature type="region of interest" description="Disordered" evidence="11">
    <location>
        <begin position="271"/>
        <end position="295"/>
    </location>
</feature>
<organism evidence="12 13">
    <name type="scientific">Pichia californica</name>
    <dbReference type="NCBI Taxonomy" id="460514"/>
    <lineage>
        <taxon>Eukaryota</taxon>
        <taxon>Fungi</taxon>
        <taxon>Dikarya</taxon>
        <taxon>Ascomycota</taxon>
        <taxon>Saccharomycotina</taxon>
        <taxon>Pichiomycetes</taxon>
        <taxon>Pichiales</taxon>
        <taxon>Pichiaceae</taxon>
        <taxon>Pichia</taxon>
    </lineage>
</organism>
<evidence type="ECO:0000256" key="3">
    <source>
        <dbReference type="ARBA" id="ARBA00022448"/>
    </source>
</evidence>
<feature type="transmembrane region" description="Helical" evidence="10">
    <location>
        <begin position="366"/>
        <end position="385"/>
    </location>
</feature>
<name>A0A9P7BE09_9ASCO</name>
<dbReference type="GO" id="GO:0032366">
    <property type="term" value="P:intracellular sterol transport"/>
    <property type="evidence" value="ECO:0007669"/>
    <property type="project" value="UniProtKB-UniRule"/>
</dbReference>
<evidence type="ECO:0000256" key="1">
    <source>
        <dbReference type="ARBA" id="ARBA00004477"/>
    </source>
</evidence>
<gene>
    <name evidence="12" type="primary">ARV1</name>
    <name evidence="12" type="ORF">C6P40_000565</name>
</gene>
<evidence type="ECO:0000256" key="11">
    <source>
        <dbReference type="SAM" id="MobiDB-lite"/>
    </source>
</evidence>
<keyword evidence="3 10" id="KW-0813">Transport</keyword>
<comment type="similarity">
    <text evidence="2 10">Belongs to the ARV1 family.</text>
</comment>
<comment type="caution">
    <text evidence="12">The sequence shown here is derived from an EMBL/GenBank/DDBJ whole genome shotgun (WGS) entry which is preliminary data.</text>
</comment>
<feature type="transmembrane region" description="Helical" evidence="10">
    <location>
        <begin position="178"/>
        <end position="201"/>
    </location>
</feature>
<dbReference type="GO" id="GO:0000139">
    <property type="term" value="C:Golgi membrane"/>
    <property type="evidence" value="ECO:0007669"/>
    <property type="project" value="UniProtKB-SubCell"/>
</dbReference>
<comment type="function">
    <text evidence="10">Mediator of sterol homeostasis involved in sterol uptake, trafficking and distribution into membranes.</text>
</comment>
<keyword evidence="9 10" id="KW-0472">Membrane</keyword>
<keyword evidence="5 10" id="KW-0256">Endoplasmic reticulum</keyword>
<comment type="function">
    <text evidence="10">Regulates also the sphingolipid metabolism.</text>
</comment>
<evidence type="ECO:0000313" key="12">
    <source>
        <dbReference type="EMBL" id="KAG0688757.1"/>
    </source>
</evidence>
<protein>
    <recommendedName>
        <fullName evidence="10">Protein ARV</fullName>
    </recommendedName>
</protein>
<dbReference type="GO" id="GO:0032541">
    <property type="term" value="C:cortical endoplasmic reticulum"/>
    <property type="evidence" value="ECO:0007669"/>
    <property type="project" value="TreeGrafter"/>
</dbReference>
<dbReference type="Proteomes" id="UP000697127">
    <property type="component" value="Unassembled WGS sequence"/>
</dbReference>
<dbReference type="GO" id="GO:0005789">
    <property type="term" value="C:endoplasmic reticulum membrane"/>
    <property type="evidence" value="ECO:0007669"/>
    <property type="project" value="UniProtKB-SubCell"/>
</dbReference>
<evidence type="ECO:0000256" key="2">
    <source>
        <dbReference type="ARBA" id="ARBA00009187"/>
    </source>
</evidence>
<dbReference type="PANTHER" id="PTHR14467">
    <property type="entry name" value="ARV1"/>
    <property type="match status" value="1"/>
</dbReference>
<keyword evidence="8 10" id="KW-0443">Lipid metabolism</keyword>
<evidence type="ECO:0000256" key="6">
    <source>
        <dbReference type="ARBA" id="ARBA00022989"/>
    </source>
</evidence>
<keyword evidence="6 10" id="KW-1133">Transmembrane helix</keyword>
<feature type="transmembrane region" description="Helical" evidence="10">
    <location>
        <begin position="133"/>
        <end position="152"/>
    </location>
</feature>
<keyword evidence="10" id="KW-0333">Golgi apparatus</keyword>
<dbReference type="GO" id="GO:0097036">
    <property type="term" value="P:regulation of plasma membrane sterol distribution"/>
    <property type="evidence" value="ECO:0007669"/>
    <property type="project" value="UniProtKB-UniRule"/>
</dbReference>
<evidence type="ECO:0000256" key="5">
    <source>
        <dbReference type="ARBA" id="ARBA00022824"/>
    </source>
</evidence>
<evidence type="ECO:0000256" key="8">
    <source>
        <dbReference type="ARBA" id="ARBA00023098"/>
    </source>
</evidence>
<dbReference type="GO" id="GO:0016125">
    <property type="term" value="P:sterol metabolic process"/>
    <property type="evidence" value="ECO:0007669"/>
    <property type="project" value="UniProtKB-UniRule"/>
</dbReference>
<evidence type="ECO:0000256" key="7">
    <source>
        <dbReference type="ARBA" id="ARBA00023055"/>
    </source>
</evidence>
<comment type="subcellular location">
    <subcellularLocation>
        <location evidence="1 10">Endoplasmic reticulum membrane</location>
        <topology evidence="1 10">Multi-pass membrane protein</topology>
    </subcellularLocation>
    <subcellularLocation>
        <location evidence="10">Golgi apparatus membrane</location>
        <topology evidence="10">Multi-pass membrane protein</topology>
    </subcellularLocation>
</comment>
<evidence type="ECO:0000256" key="10">
    <source>
        <dbReference type="RuleBase" id="RU368065"/>
    </source>
</evidence>
<evidence type="ECO:0000313" key="13">
    <source>
        <dbReference type="Proteomes" id="UP000697127"/>
    </source>
</evidence>
<dbReference type="Pfam" id="PF04161">
    <property type="entry name" value="Arv1"/>
    <property type="match status" value="2"/>
</dbReference>
<feature type="compositionally biased region" description="Low complexity" evidence="11">
    <location>
        <begin position="274"/>
        <end position="290"/>
    </location>
</feature>
<dbReference type="OrthoDB" id="2192830at2759"/>
<keyword evidence="10" id="KW-0746">Sphingolipid metabolism</keyword>
<evidence type="ECO:0000256" key="9">
    <source>
        <dbReference type="ARBA" id="ARBA00023136"/>
    </source>
</evidence>
<dbReference type="AlphaFoldDB" id="A0A9P7BE09"/>
<reference evidence="12" key="1">
    <citation type="submission" date="2020-11" db="EMBL/GenBank/DDBJ databases">
        <title>Kefir isolates.</title>
        <authorList>
            <person name="Marcisauskas S."/>
            <person name="Kim Y."/>
            <person name="Blasche S."/>
        </authorList>
    </citation>
    <scope>NUCLEOTIDE SEQUENCE</scope>
    <source>
        <strain evidence="12">Olga-1</strain>
    </source>
</reference>
<dbReference type="PANTHER" id="PTHR14467:SF0">
    <property type="entry name" value="PROTEIN ARV1"/>
    <property type="match status" value="1"/>
</dbReference>
<keyword evidence="7 10" id="KW-0445">Lipid transport</keyword>
<sequence length="479" mass="54447">MEKGSYICIHCGSVLSELYEQYGGRHIRLSQCQHCNRVADKYIEYDNVLLFIDLILIKPCAYRHTIYNVFLASATNREKEDEKARLLYEARTNSKTSSGTKTPQLASLSESMDNIMSSTSYLSSKSNASIIPLVFRLGILMLLFEVYVTWAYQEKSFMEKPDHTSLIISLVLEGPIQYIYFLSVTLLQNLLLCLSLSYYGLRWLTFPTLTNPIPSSSSSFEKSITSSEQFFDIPVTSSPSPFSSRSPSPTPTFHGTRASQLRIPSLNNRDKLYSSTSSSSSRSPSPSPSSMINNSFNRSKISPLIDLTQRSEYLNSNLNFNNEKLSFKKLFEIMITTVLISNIIKLFPIVMLIWPYDPPILHATRFLVRIVHIFLLIEAVYIVLIDPKNNQRRINSISNSVLNSRSNNTVISSNDYYKVAAVVFFSELTRIIISHLIIVFFASAIWGVSVREICLDDWKMFKVGIKMLEELGDYILGEV</sequence>
<feature type="region of interest" description="Disordered" evidence="11">
    <location>
        <begin position="235"/>
        <end position="257"/>
    </location>
</feature>
<keyword evidence="4 10" id="KW-0812">Transmembrane</keyword>
<dbReference type="InterPro" id="IPR007290">
    <property type="entry name" value="Arv1"/>
</dbReference>
<feature type="transmembrane region" description="Helical" evidence="10">
    <location>
        <begin position="330"/>
        <end position="354"/>
    </location>
</feature>
<evidence type="ECO:0000256" key="4">
    <source>
        <dbReference type="ARBA" id="ARBA00022692"/>
    </source>
</evidence>
<keyword evidence="13" id="KW-1185">Reference proteome</keyword>
<dbReference type="GO" id="GO:0006665">
    <property type="term" value="P:sphingolipid metabolic process"/>
    <property type="evidence" value="ECO:0007669"/>
    <property type="project" value="UniProtKB-UniRule"/>
</dbReference>
<feature type="transmembrane region" description="Helical" evidence="10">
    <location>
        <begin position="428"/>
        <end position="448"/>
    </location>
</feature>
<accession>A0A9P7BE09</accession>
<proteinExistence type="inferred from homology"/>